<keyword evidence="2" id="KW-1185">Reference proteome</keyword>
<organism evidence="1">
    <name type="scientific">Absidia glauca</name>
    <name type="common">Pin mould</name>
    <dbReference type="NCBI Taxonomy" id="4829"/>
    <lineage>
        <taxon>Eukaryota</taxon>
        <taxon>Fungi</taxon>
        <taxon>Fungi incertae sedis</taxon>
        <taxon>Mucoromycota</taxon>
        <taxon>Mucoromycotina</taxon>
        <taxon>Mucoromycetes</taxon>
        <taxon>Mucorales</taxon>
        <taxon>Cunninghamellaceae</taxon>
        <taxon>Absidia</taxon>
    </lineage>
</organism>
<evidence type="ECO:0008006" key="3">
    <source>
        <dbReference type="Google" id="ProtNLM"/>
    </source>
</evidence>
<dbReference type="EMBL" id="LT551808">
    <property type="protein sequence ID" value="SAL97435.1"/>
    <property type="molecule type" value="Genomic_DNA"/>
</dbReference>
<dbReference type="STRING" id="4829.A0A163J6C4"/>
<accession>A0A163J6C4</accession>
<dbReference type="SUPFAM" id="SSF56219">
    <property type="entry name" value="DNase I-like"/>
    <property type="match status" value="1"/>
</dbReference>
<reference evidence="1" key="1">
    <citation type="submission" date="2016-04" db="EMBL/GenBank/DDBJ databases">
        <authorList>
            <person name="Evans L.H."/>
            <person name="Alamgir A."/>
            <person name="Owens N."/>
            <person name="Weber N.D."/>
            <person name="Virtaneva K."/>
            <person name="Barbian K."/>
            <person name="Babar A."/>
            <person name="Rosenke K."/>
        </authorList>
    </citation>
    <scope>NUCLEOTIDE SEQUENCE [LARGE SCALE GENOMIC DNA]</scope>
    <source>
        <strain evidence="1">CBS 101.48</strain>
    </source>
</reference>
<dbReference type="InterPro" id="IPR036691">
    <property type="entry name" value="Endo/exonu/phosph_ase_sf"/>
</dbReference>
<protein>
    <recommendedName>
        <fullName evidence="3">Endonuclease/exonuclease/phosphatase domain-containing protein</fullName>
    </recommendedName>
</protein>
<gene>
    <name evidence="1" type="primary">ABSGL_02932.1 scaffold 4085</name>
</gene>
<sequence>MDDQTQQRIQNQFQARHSLWTPKCGLLSFSPLYILSENLIPPGNPYHERMILSHVSHPQHLYSSFHILVLYAPAGVPSTRRAFFASVLAIINHPELGIDPQQLIITGDFNYSYLRPRLSANASTDWLAFLEGNMYDCMHHNDLHTVPTFQRPSKTSSTLDYIFVSKDTLAHHLISNNIDKLKPDWTDHNMLTITLTFQHIPIGPGLWKANPILLQNASFTAKLDSKLDHLADAMSSAHTPQANWDALKSELKKWIRTQGRRLANQRSTKLRDLQQQRIDILQSNESNDRRLEQLSTIDPQIHQRSLFD</sequence>
<dbReference type="OrthoDB" id="2443300at2759"/>
<evidence type="ECO:0000313" key="2">
    <source>
        <dbReference type="Proteomes" id="UP000078561"/>
    </source>
</evidence>
<name>A0A163J6C4_ABSGL</name>
<dbReference type="Gene3D" id="3.60.10.10">
    <property type="entry name" value="Endonuclease/exonuclease/phosphatase"/>
    <property type="match status" value="1"/>
</dbReference>
<dbReference type="AlphaFoldDB" id="A0A163J6C4"/>
<proteinExistence type="predicted"/>
<evidence type="ECO:0000313" key="1">
    <source>
        <dbReference type="EMBL" id="SAL97435.1"/>
    </source>
</evidence>
<dbReference type="InParanoid" id="A0A163J6C4"/>
<dbReference type="Proteomes" id="UP000078561">
    <property type="component" value="Unassembled WGS sequence"/>
</dbReference>
<dbReference type="OMA" id="YHERMIL"/>